<dbReference type="PANTHER" id="PTHR11616">
    <property type="entry name" value="SODIUM/CHLORIDE DEPENDENT TRANSPORTER"/>
    <property type="match status" value="1"/>
</dbReference>
<evidence type="ECO:0000256" key="3">
    <source>
        <dbReference type="ARBA" id="ARBA00022692"/>
    </source>
</evidence>
<keyword evidence="6" id="KW-0915">Sodium</keyword>
<dbReference type="PROSITE" id="PS50267">
    <property type="entry name" value="NA_NEUROTRAN_SYMP_3"/>
    <property type="match status" value="1"/>
</dbReference>
<accession>A0AAV4HD35</accession>
<evidence type="ECO:0000256" key="6">
    <source>
        <dbReference type="PIRSR" id="PIRSR600175-1"/>
    </source>
</evidence>
<feature type="binding site" evidence="6">
    <location>
        <position position="22"/>
    </location>
    <ligand>
        <name>Na(+)</name>
        <dbReference type="ChEBI" id="CHEBI:29101"/>
        <label>1</label>
    </ligand>
</feature>
<feature type="binding site" evidence="6">
    <location>
        <position position="26"/>
    </location>
    <ligand>
        <name>Na(+)</name>
        <dbReference type="ChEBI" id="CHEBI:29101"/>
        <label>1</label>
    </ligand>
</feature>
<keyword evidence="4" id="KW-1133">Transmembrane helix</keyword>
<keyword evidence="3" id="KW-0812">Transmembrane</keyword>
<proteinExistence type="predicted"/>
<protein>
    <submittedName>
        <fullName evidence="8">Transporter</fullName>
    </submittedName>
</protein>
<dbReference type="InterPro" id="IPR000175">
    <property type="entry name" value="Na/ntran_symport"/>
</dbReference>
<keyword evidence="9" id="KW-1185">Reference proteome</keyword>
<evidence type="ECO:0000313" key="9">
    <source>
        <dbReference type="Proteomes" id="UP000762676"/>
    </source>
</evidence>
<feature type="binding site" evidence="6">
    <location>
        <position position="19"/>
    </location>
    <ligand>
        <name>Na(+)</name>
        <dbReference type="ChEBI" id="CHEBI:29101"/>
        <label>1</label>
    </ligand>
</feature>
<organism evidence="8 9">
    <name type="scientific">Elysia marginata</name>
    <dbReference type="NCBI Taxonomy" id="1093978"/>
    <lineage>
        <taxon>Eukaryota</taxon>
        <taxon>Metazoa</taxon>
        <taxon>Spiralia</taxon>
        <taxon>Lophotrochozoa</taxon>
        <taxon>Mollusca</taxon>
        <taxon>Gastropoda</taxon>
        <taxon>Heterobranchia</taxon>
        <taxon>Euthyneura</taxon>
        <taxon>Panpulmonata</taxon>
        <taxon>Sacoglossa</taxon>
        <taxon>Placobranchoidea</taxon>
        <taxon>Plakobranchidae</taxon>
        <taxon>Elysia</taxon>
    </lineage>
</organism>
<evidence type="ECO:0000256" key="5">
    <source>
        <dbReference type="ARBA" id="ARBA00023136"/>
    </source>
</evidence>
<comment type="caution">
    <text evidence="8">The sequence shown here is derived from an EMBL/GenBank/DDBJ whole genome shotgun (WGS) entry which is preliminary data.</text>
</comment>
<dbReference type="GO" id="GO:0006865">
    <property type="term" value="P:amino acid transport"/>
    <property type="evidence" value="ECO:0007669"/>
    <property type="project" value="TreeGrafter"/>
</dbReference>
<dbReference type="EMBL" id="BMAT01008895">
    <property type="protein sequence ID" value="GFR94641.1"/>
    <property type="molecule type" value="Genomic_DNA"/>
</dbReference>
<feature type="compositionally biased region" description="Polar residues" evidence="7">
    <location>
        <begin position="100"/>
        <end position="109"/>
    </location>
</feature>
<keyword evidence="6" id="KW-0479">Metal-binding</keyword>
<name>A0AAV4HD35_9GAST</name>
<keyword evidence="2" id="KW-0813">Transport</keyword>
<feature type="binding site" evidence="6">
    <location>
        <position position="21"/>
    </location>
    <ligand>
        <name>Na(+)</name>
        <dbReference type="ChEBI" id="CHEBI:29101"/>
        <label>1</label>
    </ligand>
</feature>
<feature type="region of interest" description="Disordered" evidence="7">
    <location>
        <begin position="72"/>
        <end position="109"/>
    </location>
</feature>
<dbReference type="Pfam" id="PF00209">
    <property type="entry name" value="SNF"/>
    <property type="match status" value="1"/>
</dbReference>
<evidence type="ECO:0000256" key="1">
    <source>
        <dbReference type="ARBA" id="ARBA00004141"/>
    </source>
</evidence>
<evidence type="ECO:0000256" key="7">
    <source>
        <dbReference type="SAM" id="MobiDB-lite"/>
    </source>
</evidence>
<dbReference type="PANTHER" id="PTHR11616:SF240">
    <property type="entry name" value="BLOATED TUBULES, ISOFORM B-RELATED"/>
    <property type="match status" value="1"/>
</dbReference>
<gene>
    <name evidence="8" type="ORF">ElyMa_004408500</name>
</gene>
<evidence type="ECO:0000256" key="4">
    <source>
        <dbReference type="ARBA" id="ARBA00022989"/>
    </source>
</evidence>
<dbReference type="Proteomes" id="UP000762676">
    <property type="component" value="Unassembled WGS sequence"/>
</dbReference>
<dbReference type="GO" id="GO:0035725">
    <property type="term" value="P:sodium ion transmembrane transport"/>
    <property type="evidence" value="ECO:0007669"/>
    <property type="project" value="TreeGrafter"/>
</dbReference>
<reference evidence="8 9" key="1">
    <citation type="journal article" date="2021" name="Elife">
        <title>Chloroplast acquisition without the gene transfer in kleptoplastic sea slugs, Plakobranchus ocellatus.</title>
        <authorList>
            <person name="Maeda T."/>
            <person name="Takahashi S."/>
            <person name="Yoshida T."/>
            <person name="Shimamura S."/>
            <person name="Takaki Y."/>
            <person name="Nagai Y."/>
            <person name="Toyoda A."/>
            <person name="Suzuki Y."/>
            <person name="Arimoto A."/>
            <person name="Ishii H."/>
            <person name="Satoh N."/>
            <person name="Nishiyama T."/>
            <person name="Hasebe M."/>
            <person name="Maruyama T."/>
            <person name="Minagawa J."/>
            <person name="Obokata J."/>
            <person name="Shigenobu S."/>
        </authorList>
    </citation>
    <scope>NUCLEOTIDE SEQUENCE [LARGE SCALE GENOMIC DNA]</scope>
</reference>
<sequence length="109" mass="12289">MEERQNWSKKLEFLLATIGYAVGLGNVWRFPYLCFRSGGGSQCGEGNCNECYRVRPEKTDMKPKCPQAVYARQVTPGHREDPDPQQSGSVRRMSGCQEEGQLTRTANVD</sequence>
<evidence type="ECO:0000256" key="2">
    <source>
        <dbReference type="ARBA" id="ARBA00022448"/>
    </source>
</evidence>
<comment type="subcellular location">
    <subcellularLocation>
        <location evidence="1">Membrane</location>
        <topology evidence="1">Multi-pass membrane protein</topology>
    </subcellularLocation>
</comment>
<keyword evidence="5" id="KW-0472">Membrane</keyword>
<dbReference type="SUPFAM" id="SSF161070">
    <property type="entry name" value="SNF-like"/>
    <property type="match status" value="1"/>
</dbReference>
<dbReference type="GO" id="GO:0005886">
    <property type="term" value="C:plasma membrane"/>
    <property type="evidence" value="ECO:0007669"/>
    <property type="project" value="TreeGrafter"/>
</dbReference>
<dbReference type="AlphaFoldDB" id="A0AAV4HD35"/>
<dbReference type="InterPro" id="IPR037272">
    <property type="entry name" value="SNS_sf"/>
</dbReference>
<dbReference type="GO" id="GO:0046872">
    <property type="term" value="F:metal ion binding"/>
    <property type="evidence" value="ECO:0007669"/>
    <property type="project" value="UniProtKB-KW"/>
</dbReference>
<evidence type="ECO:0000313" key="8">
    <source>
        <dbReference type="EMBL" id="GFR94641.1"/>
    </source>
</evidence>